<dbReference type="GO" id="GO:0015562">
    <property type="term" value="F:efflux transmembrane transporter activity"/>
    <property type="evidence" value="ECO:0007669"/>
    <property type="project" value="InterPro"/>
</dbReference>
<dbReference type="EMBL" id="CP067393">
    <property type="protein sequence ID" value="QQP85763.1"/>
    <property type="molecule type" value="Genomic_DNA"/>
</dbReference>
<dbReference type="PANTHER" id="PTHR30203">
    <property type="entry name" value="OUTER MEMBRANE CATION EFFLUX PROTEIN"/>
    <property type="match status" value="1"/>
</dbReference>
<evidence type="ECO:0000256" key="3">
    <source>
        <dbReference type="ARBA" id="ARBA00022452"/>
    </source>
</evidence>
<feature type="signal peptide" evidence="9">
    <location>
        <begin position="1"/>
        <end position="20"/>
    </location>
</feature>
<evidence type="ECO:0000313" key="10">
    <source>
        <dbReference type="EMBL" id="QQP85763.1"/>
    </source>
</evidence>
<feature type="coiled-coil region" evidence="8">
    <location>
        <begin position="217"/>
        <end position="244"/>
    </location>
</feature>
<evidence type="ECO:0000256" key="1">
    <source>
        <dbReference type="ARBA" id="ARBA00004459"/>
    </source>
</evidence>
<evidence type="ECO:0000256" key="7">
    <source>
        <dbReference type="ARBA" id="ARBA00023288"/>
    </source>
</evidence>
<keyword evidence="8" id="KW-0175">Coiled coil</keyword>
<dbReference type="GO" id="GO:0009279">
    <property type="term" value="C:cell outer membrane"/>
    <property type="evidence" value="ECO:0007669"/>
    <property type="project" value="UniProtKB-SubCell"/>
</dbReference>
<dbReference type="InterPro" id="IPR003423">
    <property type="entry name" value="OMP_efflux"/>
</dbReference>
<keyword evidence="6" id="KW-0998">Cell outer membrane</keyword>
<evidence type="ECO:0000256" key="5">
    <source>
        <dbReference type="ARBA" id="ARBA00023139"/>
    </source>
</evidence>
<dbReference type="PROSITE" id="PS51257">
    <property type="entry name" value="PROKAR_LIPOPROTEIN"/>
    <property type="match status" value="1"/>
</dbReference>
<name>A0A974NFT1_9GAMM</name>
<comment type="similarity">
    <text evidence="2">Belongs to the outer membrane factor (OMF) (TC 1.B.17) family.</text>
</comment>
<dbReference type="Gene3D" id="2.20.200.10">
    <property type="entry name" value="Outer membrane efflux proteins (OEP)"/>
    <property type="match status" value="1"/>
</dbReference>
<evidence type="ECO:0000256" key="9">
    <source>
        <dbReference type="SAM" id="SignalP"/>
    </source>
</evidence>
<evidence type="ECO:0000256" key="8">
    <source>
        <dbReference type="SAM" id="Coils"/>
    </source>
</evidence>
<dbReference type="Proteomes" id="UP000595278">
    <property type="component" value="Chromosome"/>
</dbReference>
<proteinExistence type="inferred from homology"/>
<evidence type="ECO:0000256" key="2">
    <source>
        <dbReference type="ARBA" id="ARBA00007613"/>
    </source>
</evidence>
<organism evidence="10 11">
    <name type="scientific">Entomomonas asaccharolytica</name>
    <dbReference type="NCBI Taxonomy" id="2785331"/>
    <lineage>
        <taxon>Bacteria</taxon>
        <taxon>Pseudomonadati</taxon>
        <taxon>Pseudomonadota</taxon>
        <taxon>Gammaproteobacteria</taxon>
        <taxon>Pseudomonadales</taxon>
        <taxon>Pseudomonadaceae</taxon>
        <taxon>Entomomonas</taxon>
    </lineage>
</organism>
<evidence type="ECO:0000313" key="11">
    <source>
        <dbReference type="Proteomes" id="UP000595278"/>
    </source>
</evidence>
<keyword evidence="5" id="KW-0564">Palmitate</keyword>
<dbReference type="NCBIfam" id="NF047721">
    <property type="entry name" value="ToxDrgExpTdeA"/>
    <property type="match status" value="1"/>
</dbReference>
<keyword evidence="4" id="KW-0812">Transmembrane</keyword>
<keyword evidence="7" id="KW-0449">Lipoprotein</keyword>
<comment type="subcellular location">
    <subcellularLocation>
        <location evidence="1">Cell outer membrane</location>
        <topology evidence="1">Lipid-anchor</topology>
    </subcellularLocation>
</comment>
<keyword evidence="3" id="KW-1134">Transmembrane beta strand</keyword>
<evidence type="ECO:0000256" key="6">
    <source>
        <dbReference type="ARBA" id="ARBA00023237"/>
    </source>
</evidence>
<accession>A0A974NFT1</accession>
<gene>
    <name evidence="10" type="ORF">JHT90_00420</name>
</gene>
<keyword evidence="9" id="KW-0732">Signal</keyword>
<sequence>MKPTKLLILPLILSSLVMGCATTNNPDQQLQQRLQLTQQVIDRYQIDTNWWTIYGDNELNKLIELALTNNIDFAQSAINVNRALYQANLIGEDLVPSFSGGTSGSASKNIKHGGDSNRNVSGNLSLSYELDLWQKIADTASAKEWEYKATVQDLETARLSLINSVVDAYYQLVYLNEAIIVTEQSIKNYQQINELVSFKYQYGKVSALDPAQATQSVLSANNNLIDLKNQQKTAEQTLRNLLNLKPEDKLTINYPSLLGLTLPEVDLNVPLSVLANRPDLKAAEYRLEEASLNKQATDKSWYPTITLGAAINSSSDKVNTAFNVPFASGNVSIDLPFLQWNKVRWNIKLSEAEYESVRLSFEQSLTTALNEVDTYYYSYSRTKDTLANTEEKYKYDQQISQYYDDRYQQGAGEISDWLNALNTETNSKISLINNRYKLIQYENMLYKAMAGRYHVQ</sequence>
<dbReference type="SUPFAM" id="SSF56954">
    <property type="entry name" value="Outer membrane efflux proteins (OEP)"/>
    <property type="match status" value="1"/>
</dbReference>
<dbReference type="KEGG" id="eaz:JHT90_00420"/>
<dbReference type="RefSeq" id="WP_201092742.1">
    <property type="nucleotide sequence ID" value="NZ_CP067393.1"/>
</dbReference>
<keyword evidence="11" id="KW-1185">Reference proteome</keyword>
<feature type="chain" id="PRO_5036847032" evidence="9">
    <location>
        <begin position="21"/>
        <end position="456"/>
    </location>
</feature>
<dbReference type="InterPro" id="IPR010131">
    <property type="entry name" value="MdtP/NodT-like"/>
</dbReference>
<dbReference type="PANTHER" id="PTHR30203:SF32">
    <property type="entry name" value="CATION EFFLUX SYSTEM PROTEIN CUSC"/>
    <property type="match status" value="1"/>
</dbReference>
<dbReference type="Gene3D" id="1.20.1600.10">
    <property type="entry name" value="Outer membrane efflux proteins (OEP)"/>
    <property type="match status" value="1"/>
</dbReference>
<evidence type="ECO:0000256" key="4">
    <source>
        <dbReference type="ARBA" id="ARBA00022692"/>
    </source>
</evidence>
<protein>
    <submittedName>
        <fullName evidence="10">TolC family protein</fullName>
    </submittedName>
</protein>
<keyword evidence="3" id="KW-0472">Membrane</keyword>
<dbReference type="Pfam" id="PF02321">
    <property type="entry name" value="OEP"/>
    <property type="match status" value="2"/>
</dbReference>
<reference evidence="10 11" key="1">
    <citation type="submission" date="2021-01" db="EMBL/GenBank/DDBJ databases">
        <title>Entomomonas sp. F2A isolated from a house cricket (Acheta domesticus).</title>
        <authorList>
            <person name="Spergser J."/>
            <person name="Busse H.-J."/>
        </authorList>
    </citation>
    <scope>NUCLEOTIDE SEQUENCE [LARGE SCALE GENOMIC DNA]</scope>
    <source>
        <strain evidence="10 11">F2A</strain>
    </source>
</reference>
<dbReference type="AlphaFoldDB" id="A0A974NFT1"/>